<sequence length="269" mass="29136">MKSSSSLFRLALIAGLLAQAPAFAAEPAKSAAAKPIATINGVAIPQGAYDLLLARAKAQGATDSPQLTNELRGRLIQAELLSQAAKKKNLDKKSDIALQLDMARQQILASAYVTEFLQANPVTDEAARAEYDRLVAQAGGKEYRSRHILVKEEKEALDIIERLKMGEKIEKLATLSLDPGSKDKGGELGWNVPGAFVESFGKALAGLTPGTYTQTPVQTQFGYHVIQLEEVRDLKAPPFEETKPQILQRLQAQKIDEHIQGLAKAAKIN</sequence>
<evidence type="ECO:0000313" key="9">
    <source>
        <dbReference type="Proteomes" id="UP000580043"/>
    </source>
</evidence>
<keyword evidence="6" id="KW-0732">Signal</keyword>
<evidence type="ECO:0000313" key="8">
    <source>
        <dbReference type="EMBL" id="NML24946.1"/>
    </source>
</evidence>
<keyword evidence="5 8" id="KW-0413">Isomerase</keyword>
<evidence type="ECO:0000256" key="2">
    <source>
        <dbReference type="ARBA" id="ARBA00007656"/>
    </source>
</evidence>
<proteinExistence type="inferred from homology"/>
<keyword evidence="4 5" id="KW-0697">Rotamase</keyword>
<accession>A0A848G1J6</accession>
<dbReference type="Gene3D" id="3.10.50.40">
    <property type="match status" value="1"/>
</dbReference>
<organism evidence="8 9">
    <name type="scientific">Zoogloea dura</name>
    <dbReference type="NCBI Taxonomy" id="2728840"/>
    <lineage>
        <taxon>Bacteria</taxon>
        <taxon>Pseudomonadati</taxon>
        <taxon>Pseudomonadota</taxon>
        <taxon>Betaproteobacteria</taxon>
        <taxon>Rhodocyclales</taxon>
        <taxon>Zoogloeaceae</taxon>
        <taxon>Zoogloea</taxon>
    </lineage>
</organism>
<comment type="catalytic activity">
    <reaction evidence="1">
        <text>[protein]-peptidylproline (omega=180) = [protein]-peptidylproline (omega=0)</text>
        <dbReference type="Rhea" id="RHEA:16237"/>
        <dbReference type="Rhea" id="RHEA-COMP:10747"/>
        <dbReference type="Rhea" id="RHEA-COMP:10748"/>
        <dbReference type="ChEBI" id="CHEBI:83833"/>
        <dbReference type="ChEBI" id="CHEBI:83834"/>
        <dbReference type="EC" id="5.2.1.8"/>
    </reaction>
</comment>
<dbReference type="InterPro" id="IPR050245">
    <property type="entry name" value="PrsA_foldase"/>
</dbReference>
<dbReference type="InterPro" id="IPR046357">
    <property type="entry name" value="PPIase_dom_sf"/>
</dbReference>
<feature type="chain" id="PRO_5032566005" description="peptidylprolyl isomerase" evidence="6">
    <location>
        <begin position="25"/>
        <end position="269"/>
    </location>
</feature>
<dbReference type="InterPro" id="IPR027304">
    <property type="entry name" value="Trigger_fact/SurA_dom_sf"/>
</dbReference>
<dbReference type="Pfam" id="PF13145">
    <property type="entry name" value="Rotamase_2"/>
    <property type="match status" value="1"/>
</dbReference>
<name>A0A848G1J6_9RHOO</name>
<dbReference type="PROSITE" id="PS50198">
    <property type="entry name" value="PPIC_PPIASE_2"/>
    <property type="match status" value="1"/>
</dbReference>
<gene>
    <name evidence="8" type="ORF">HHL15_04295</name>
</gene>
<dbReference type="InterPro" id="IPR000297">
    <property type="entry name" value="PPIase_PpiC"/>
</dbReference>
<feature type="domain" description="PpiC" evidence="7">
    <location>
        <begin position="140"/>
        <end position="230"/>
    </location>
</feature>
<reference evidence="8 9" key="1">
    <citation type="submission" date="2020-04" db="EMBL/GenBank/DDBJ databases">
        <title>Zoogloea sp. G-4-1-14 isolated from soil.</title>
        <authorList>
            <person name="Dahal R.H."/>
        </authorList>
    </citation>
    <scope>NUCLEOTIDE SEQUENCE [LARGE SCALE GENOMIC DNA]</scope>
    <source>
        <strain evidence="8 9">G-4-1-14</strain>
    </source>
</reference>
<dbReference type="RefSeq" id="WP_169144583.1">
    <property type="nucleotide sequence ID" value="NZ_JABBGA010000002.1"/>
</dbReference>
<evidence type="ECO:0000256" key="4">
    <source>
        <dbReference type="ARBA" id="ARBA00023110"/>
    </source>
</evidence>
<evidence type="ECO:0000256" key="6">
    <source>
        <dbReference type="SAM" id="SignalP"/>
    </source>
</evidence>
<dbReference type="EMBL" id="JABBGA010000002">
    <property type="protein sequence ID" value="NML24946.1"/>
    <property type="molecule type" value="Genomic_DNA"/>
</dbReference>
<dbReference type="PANTHER" id="PTHR47245:SF2">
    <property type="entry name" value="PEPTIDYL-PROLYL CIS-TRANS ISOMERASE HP_0175-RELATED"/>
    <property type="match status" value="1"/>
</dbReference>
<dbReference type="Gene3D" id="1.10.8.1040">
    <property type="match status" value="1"/>
</dbReference>
<dbReference type="SUPFAM" id="SSF54534">
    <property type="entry name" value="FKBP-like"/>
    <property type="match status" value="1"/>
</dbReference>
<evidence type="ECO:0000259" key="7">
    <source>
        <dbReference type="PROSITE" id="PS50198"/>
    </source>
</evidence>
<keyword evidence="9" id="KW-1185">Reference proteome</keyword>
<comment type="similarity">
    <text evidence="2">Belongs to the PpiC/parvulin rotamase family.</text>
</comment>
<comment type="caution">
    <text evidence="8">The sequence shown here is derived from an EMBL/GenBank/DDBJ whole genome shotgun (WGS) entry which is preliminary data.</text>
</comment>
<evidence type="ECO:0000256" key="1">
    <source>
        <dbReference type="ARBA" id="ARBA00000971"/>
    </source>
</evidence>
<dbReference type="PANTHER" id="PTHR47245">
    <property type="entry name" value="PEPTIDYLPROLYL ISOMERASE"/>
    <property type="match status" value="1"/>
</dbReference>
<dbReference type="Proteomes" id="UP000580043">
    <property type="component" value="Unassembled WGS sequence"/>
</dbReference>
<dbReference type="EC" id="5.2.1.8" evidence="3"/>
<dbReference type="GO" id="GO:0003755">
    <property type="term" value="F:peptidyl-prolyl cis-trans isomerase activity"/>
    <property type="evidence" value="ECO:0007669"/>
    <property type="project" value="UniProtKB-KW"/>
</dbReference>
<evidence type="ECO:0000256" key="3">
    <source>
        <dbReference type="ARBA" id="ARBA00013194"/>
    </source>
</evidence>
<dbReference type="AlphaFoldDB" id="A0A848G1J6"/>
<feature type="signal peptide" evidence="6">
    <location>
        <begin position="1"/>
        <end position="24"/>
    </location>
</feature>
<protein>
    <recommendedName>
        <fullName evidence="3">peptidylprolyl isomerase</fullName>
        <ecNumber evidence="3">5.2.1.8</ecNumber>
    </recommendedName>
</protein>
<evidence type="ECO:0000256" key="5">
    <source>
        <dbReference type="PROSITE-ProRule" id="PRU00278"/>
    </source>
</evidence>
<dbReference type="SUPFAM" id="SSF109998">
    <property type="entry name" value="Triger factor/SurA peptide-binding domain-like"/>
    <property type="match status" value="1"/>
</dbReference>